<comment type="catalytic activity">
    <reaction evidence="7 8">
        <text>uroporphyrinogen III + 4 H(+) = coproporphyrinogen III + 4 CO2</text>
        <dbReference type="Rhea" id="RHEA:19865"/>
        <dbReference type="ChEBI" id="CHEBI:15378"/>
        <dbReference type="ChEBI" id="CHEBI:16526"/>
        <dbReference type="ChEBI" id="CHEBI:57308"/>
        <dbReference type="ChEBI" id="CHEBI:57309"/>
        <dbReference type="EC" id="4.1.1.37"/>
    </reaction>
</comment>
<feature type="binding site" evidence="7">
    <location>
        <position position="150"/>
    </location>
    <ligand>
        <name>substrate</name>
    </ligand>
</feature>
<dbReference type="InterPro" id="IPR000257">
    <property type="entry name" value="Uroporphyrinogen_deCOase"/>
</dbReference>
<keyword evidence="4 7" id="KW-0210">Decarboxylase</keyword>
<dbReference type="PANTHER" id="PTHR21091:SF169">
    <property type="entry name" value="UROPORPHYRINOGEN DECARBOXYLASE"/>
    <property type="match status" value="1"/>
</dbReference>
<comment type="caution">
    <text evidence="12">The sequence shown here is derived from an EMBL/GenBank/DDBJ whole genome shotgun (WGS) entry which is preliminary data.</text>
</comment>
<dbReference type="InterPro" id="IPR006361">
    <property type="entry name" value="Uroporphyrinogen_deCO2ase_HemE"/>
</dbReference>
<dbReference type="RefSeq" id="WP_315726582.1">
    <property type="nucleotide sequence ID" value="NZ_JAVUPU010000005.1"/>
</dbReference>
<dbReference type="InterPro" id="IPR038071">
    <property type="entry name" value="UROD/MetE-like_sf"/>
</dbReference>
<dbReference type="Proteomes" id="UP001259572">
    <property type="component" value="Unassembled WGS sequence"/>
</dbReference>
<comment type="subcellular location">
    <subcellularLocation>
        <location evidence="7">Cytoplasm</location>
    </subcellularLocation>
</comment>
<dbReference type="EC" id="4.1.1.37" evidence="3 7"/>
<evidence type="ECO:0000256" key="6">
    <source>
        <dbReference type="ARBA" id="ARBA00023244"/>
    </source>
</evidence>
<evidence type="ECO:0000313" key="13">
    <source>
        <dbReference type="Proteomes" id="UP001259572"/>
    </source>
</evidence>
<evidence type="ECO:0000256" key="5">
    <source>
        <dbReference type="ARBA" id="ARBA00023239"/>
    </source>
</evidence>
<feature type="domain" description="Uroporphyrinogen decarboxylase (URO-D)" evidence="10">
    <location>
        <begin position="21"/>
        <end position="30"/>
    </location>
</feature>
<feature type="site" description="Transition state stabilizer" evidence="7">
    <location>
        <position position="76"/>
    </location>
</feature>
<sequence>MSARTKPLLSVLNGRKAEKTPIWLMRQAGRYLPEYRALRAEKGGFLDLVYDPDAAAEVTLQPIRRFGFDGAILFSDILIVPHALGQDLTFVAGEGPRLSPPLVDAALAGLEAVPQRLEPVYRTVEKVAAGLPPETSFLGFAGSPWTVATYMVAGQGSRDQAETRRLAYRDPGGFQAIVDAIATMTVDYLSCQIESGVEAVQLFDSWSGSLSPAQFEKWVVAPTAAIVSALKARHPDVPVIGFPKGAGGKLPAYARETGVDAIGLDETVDPLWAAAALPRDLPVQGNLDPLALIAGGEALEIAVGCIISAFEERPHIFNLGHGILPDTPLLHVEQLVKLVRR</sequence>
<evidence type="ECO:0000259" key="10">
    <source>
        <dbReference type="PROSITE" id="PS00906"/>
    </source>
</evidence>
<name>A0ABU3Q814_9SPHN</name>
<comment type="function">
    <text evidence="7">Catalyzes the decarboxylation of four acetate groups of uroporphyrinogen-III to yield coproporphyrinogen-III.</text>
</comment>
<feature type="domain" description="Uroporphyrinogen decarboxylase (URO-D)" evidence="11">
    <location>
        <begin position="138"/>
        <end position="154"/>
    </location>
</feature>
<dbReference type="PANTHER" id="PTHR21091">
    <property type="entry name" value="METHYLTETRAHYDROFOLATE:HOMOCYSTEINE METHYLTRANSFERASE RELATED"/>
    <property type="match status" value="1"/>
</dbReference>
<evidence type="ECO:0000256" key="8">
    <source>
        <dbReference type="RuleBase" id="RU000554"/>
    </source>
</evidence>
<keyword evidence="6 7" id="KW-0627">Porphyrin biosynthesis</keyword>
<dbReference type="Pfam" id="PF01208">
    <property type="entry name" value="URO-D"/>
    <property type="match status" value="1"/>
</dbReference>
<feature type="binding site" evidence="7">
    <location>
        <position position="205"/>
    </location>
    <ligand>
        <name>substrate</name>
    </ligand>
</feature>
<comment type="similarity">
    <text evidence="2 7 9">Belongs to the uroporphyrinogen decarboxylase family.</text>
</comment>
<gene>
    <name evidence="7 12" type="primary">hemE</name>
    <name evidence="12" type="ORF">RQX22_11390</name>
</gene>
<dbReference type="PROSITE" id="PS00906">
    <property type="entry name" value="UROD_1"/>
    <property type="match status" value="1"/>
</dbReference>
<feature type="binding site" evidence="7">
    <location>
        <begin position="26"/>
        <end position="30"/>
    </location>
    <ligand>
        <name>substrate</name>
    </ligand>
</feature>
<feature type="binding site" evidence="7">
    <location>
        <position position="321"/>
    </location>
    <ligand>
        <name>substrate</name>
    </ligand>
</feature>
<protein>
    <recommendedName>
        <fullName evidence="3 7">Uroporphyrinogen decarboxylase</fullName>
        <shortName evidence="7">UPD</shortName>
        <shortName evidence="7">URO-D</shortName>
        <ecNumber evidence="3 7">4.1.1.37</ecNumber>
    </recommendedName>
</protein>
<dbReference type="Gene3D" id="3.20.20.210">
    <property type="match status" value="1"/>
</dbReference>
<evidence type="ECO:0000313" key="12">
    <source>
        <dbReference type="EMBL" id="MDT9599553.1"/>
    </source>
</evidence>
<evidence type="ECO:0000256" key="2">
    <source>
        <dbReference type="ARBA" id="ARBA00009935"/>
    </source>
</evidence>
<proteinExistence type="inferred from homology"/>
<keyword evidence="7" id="KW-0963">Cytoplasm</keyword>
<keyword evidence="13" id="KW-1185">Reference proteome</keyword>
<dbReference type="GO" id="GO:0004853">
    <property type="term" value="F:uroporphyrinogen decarboxylase activity"/>
    <property type="evidence" value="ECO:0007669"/>
    <property type="project" value="UniProtKB-EC"/>
</dbReference>
<accession>A0ABU3Q814</accession>
<dbReference type="NCBIfam" id="TIGR01464">
    <property type="entry name" value="hemE"/>
    <property type="match status" value="1"/>
</dbReference>
<dbReference type="EMBL" id="JAVUPU010000005">
    <property type="protein sequence ID" value="MDT9599553.1"/>
    <property type="molecule type" value="Genomic_DNA"/>
</dbReference>
<evidence type="ECO:0000256" key="7">
    <source>
        <dbReference type="HAMAP-Rule" id="MF_00218"/>
    </source>
</evidence>
<dbReference type="PROSITE" id="PS00907">
    <property type="entry name" value="UROD_2"/>
    <property type="match status" value="1"/>
</dbReference>
<evidence type="ECO:0000259" key="11">
    <source>
        <dbReference type="PROSITE" id="PS00907"/>
    </source>
</evidence>
<comment type="pathway">
    <text evidence="1 7 8">Porphyrin-containing compound metabolism; protoporphyrin-IX biosynthesis; coproporphyrinogen-III from 5-aminolevulinate: step 4/4.</text>
</comment>
<dbReference type="HAMAP" id="MF_00218">
    <property type="entry name" value="URO_D"/>
    <property type="match status" value="1"/>
</dbReference>
<keyword evidence="5 7" id="KW-0456">Lyase</keyword>
<dbReference type="SUPFAM" id="SSF51726">
    <property type="entry name" value="UROD/MetE-like"/>
    <property type="match status" value="1"/>
</dbReference>
<evidence type="ECO:0000256" key="9">
    <source>
        <dbReference type="RuleBase" id="RU004169"/>
    </source>
</evidence>
<evidence type="ECO:0000256" key="1">
    <source>
        <dbReference type="ARBA" id="ARBA00004804"/>
    </source>
</evidence>
<comment type="subunit">
    <text evidence="7">Homodimer.</text>
</comment>
<feature type="binding site" evidence="7">
    <location>
        <position position="76"/>
    </location>
    <ligand>
        <name>substrate</name>
    </ligand>
</feature>
<evidence type="ECO:0000256" key="3">
    <source>
        <dbReference type="ARBA" id="ARBA00012288"/>
    </source>
</evidence>
<dbReference type="CDD" id="cd00717">
    <property type="entry name" value="URO-D"/>
    <property type="match status" value="1"/>
</dbReference>
<comment type="caution">
    <text evidence="7">Lacks conserved residue(s) required for the propagation of feature annotation.</text>
</comment>
<organism evidence="12 13">
    <name type="scientific">Sphingosinicella rhizophila</name>
    <dbReference type="NCBI Taxonomy" id="3050082"/>
    <lineage>
        <taxon>Bacteria</taxon>
        <taxon>Pseudomonadati</taxon>
        <taxon>Pseudomonadota</taxon>
        <taxon>Alphaproteobacteria</taxon>
        <taxon>Sphingomonadales</taxon>
        <taxon>Sphingosinicellaceae</taxon>
        <taxon>Sphingosinicella</taxon>
    </lineage>
</organism>
<reference evidence="12 13" key="1">
    <citation type="submission" date="2023-05" db="EMBL/GenBank/DDBJ databases">
        <authorList>
            <person name="Guo Y."/>
        </authorList>
    </citation>
    <scope>NUCLEOTIDE SEQUENCE [LARGE SCALE GENOMIC DNA]</scope>
    <source>
        <strain evidence="12 13">GR2756</strain>
    </source>
</reference>
<evidence type="ECO:0000256" key="4">
    <source>
        <dbReference type="ARBA" id="ARBA00022793"/>
    </source>
</evidence>